<keyword evidence="3" id="KW-1185">Reference proteome</keyword>
<dbReference type="SUPFAM" id="SSF103473">
    <property type="entry name" value="MFS general substrate transporter"/>
    <property type="match status" value="1"/>
</dbReference>
<organism evidence="3 4">
    <name type="scientific">Plectus sambesii</name>
    <dbReference type="NCBI Taxonomy" id="2011161"/>
    <lineage>
        <taxon>Eukaryota</taxon>
        <taxon>Metazoa</taxon>
        <taxon>Ecdysozoa</taxon>
        <taxon>Nematoda</taxon>
        <taxon>Chromadorea</taxon>
        <taxon>Plectida</taxon>
        <taxon>Plectina</taxon>
        <taxon>Plectoidea</taxon>
        <taxon>Plectidae</taxon>
        <taxon>Plectus</taxon>
    </lineage>
</organism>
<feature type="transmembrane region" description="Helical" evidence="2">
    <location>
        <begin position="174"/>
        <end position="192"/>
    </location>
</feature>
<name>A0A914UYD7_9BILA</name>
<feature type="region of interest" description="Disordered" evidence="1">
    <location>
        <begin position="1"/>
        <end position="42"/>
    </location>
</feature>
<feature type="transmembrane region" description="Helical" evidence="2">
    <location>
        <begin position="213"/>
        <end position="233"/>
    </location>
</feature>
<evidence type="ECO:0000313" key="3">
    <source>
        <dbReference type="Proteomes" id="UP000887566"/>
    </source>
</evidence>
<protein>
    <submittedName>
        <fullName evidence="4">Uncharacterized protein</fullName>
    </submittedName>
</protein>
<dbReference type="Pfam" id="PF07690">
    <property type="entry name" value="MFS_1"/>
    <property type="match status" value="1"/>
</dbReference>
<feature type="transmembrane region" description="Helical" evidence="2">
    <location>
        <begin position="239"/>
        <end position="262"/>
    </location>
</feature>
<dbReference type="Gene3D" id="1.20.1250.20">
    <property type="entry name" value="MFS general substrate transporter like domains"/>
    <property type="match status" value="1"/>
</dbReference>
<feature type="transmembrane region" description="Helical" evidence="2">
    <location>
        <begin position="132"/>
        <end position="154"/>
    </location>
</feature>
<reference evidence="4" key="1">
    <citation type="submission" date="2022-11" db="UniProtKB">
        <authorList>
            <consortium name="WormBaseParasite"/>
        </authorList>
    </citation>
    <scope>IDENTIFICATION</scope>
</reference>
<dbReference type="Proteomes" id="UP000887566">
    <property type="component" value="Unplaced"/>
</dbReference>
<sequence length="273" mass="29844">RDPNIRGAFSHSHVNNLKSSPRRRTGSIQTRPDSQVNGARKRNETFSESTGYLKIKDVFYSGSVTHIPEFVAHHDVYRSIASLGSAHVGSLHAGSVSHVGDRIEVVTPAVVEEKEGGCLSTSVLKNMIDFSLLVDPIFLLFAVSNFLTSIGFNAPLVFLPDRAELELGIPRDKASWILSSFGIANTIGRVCIGFVCDREWAVSWGKDAARNRLWVYNISVTICGACTMLSFLCSDLITLIIYAAVFGFTLSSYVCLTSVLLVDLLGLERLTNA</sequence>
<proteinExistence type="predicted"/>
<dbReference type="WBParaSite" id="PSAMB.scaffold13616size2192.g35577.t1">
    <property type="protein sequence ID" value="PSAMB.scaffold13616size2192.g35577.t1"/>
    <property type="gene ID" value="PSAMB.scaffold13616size2192.g35577"/>
</dbReference>
<keyword evidence="2" id="KW-0812">Transmembrane</keyword>
<dbReference type="GO" id="GO:0008028">
    <property type="term" value="F:monocarboxylic acid transmembrane transporter activity"/>
    <property type="evidence" value="ECO:0007669"/>
    <property type="project" value="TreeGrafter"/>
</dbReference>
<dbReference type="AlphaFoldDB" id="A0A914UYD7"/>
<dbReference type="PANTHER" id="PTHR11360">
    <property type="entry name" value="MONOCARBOXYLATE TRANSPORTER"/>
    <property type="match status" value="1"/>
</dbReference>
<keyword evidence="2" id="KW-0472">Membrane</keyword>
<accession>A0A914UYD7</accession>
<dbReference type="InterPro" id="IPR011701">
    <property type="entry name" value="MFS"/>
</dbReference>
<evidence type="ECO:0000313" key="4">
    <source>
        <dbReference type="WBParaSite" id="PSAMB.scaffold13616size2192.g35577.t1"/>
    </source>
</evidence>
<dbReference type="PANTHER" id="PTHR11360:SF284">
    <property type="entry name" value="EG:103B4.3 PROTEIN-RELATED"/>
    <property type="match status" value="1"/>
</dbReference>
<evidence type="ECO:0000256" key="2">
    <source>
        <dbReference type="SAM" id="Phobius"/>
    </source>
</evidence>
<keyword evidence="2" id="KW-1133">Transmembrane helix</keyword>
<feature type="compositionally biased region" description="Polar residues" evidence="1">
    <location>
        <begin position="26"/>
        <end position="37"/>
    </location>
</feature>
<evidence type="ECO:0000256" key="1">
    <source>
        <dbReference type="SAM" id="MobiDB-lite"/>
    </source>
</evidence>
<dbReference type="InterPro" id="IPR050327">
    <property type="entry name" value="Proton-linked_MCT"/>
</dbReference>
<dbReference type="InterPro" id="IPR036259">
    <property type="entry name" value="MFS_trans_sf"/>
</dbReference>